<evidence type="ECO:0000256" key="5">
    <source>
        <dbReference type="ARBA" id="ARBA00022606"/>
    </source>
</evidence>
<keyword evidence="6" id="KW-0285">Flavoprotein</keyword>
<dbReference type="InterPro" id="IPR001610">
    <property type="entry name" value="PAC"/>
</dbReference>
<feature type="domain" description="PAC" evidence="17">
    <location>
        <begin position="595"/>
        <end position="648"/>
    </location>
</feature>
<proteinExistence type="predicted"/>
<evidence type="ECO:0000256" key="15">
    <source>
        <dbReference type="ARBA" id="ARBA00023170"/>
    </source>
</evidence>
<dbReference type="PANTHER" id="PTHR41523:SF7">
    <property type="entry name" value="HISTIDINE KINASE"/>
    <property type="match status" value="1"/>
</dbReference>
<dbReference type="SMART" id="SM00091">
    <property type="entry name" value="PAS"/>
    <property type="match status" value="4"/>
</dbReference>
<evidence type="ECO:0000256" key="11">
    <source>
        <dbReference type="ARBA" id="ARBA00022777"/>
    </source>
</evidence>
<dbReference type="NCBIfam" id="TIGR00229">
    <property type="entry name" value="sensory_box"/>
    <property type="match status" value="3"/>
</dbReference>
<dbReference type="Pfam" id="PF08448">
    <property type="entry name" value="PAS_4"/>
    <property type="match status" value="3"/>
</dbReference>
<dbReference type="InterPro" id="IPR011102">
    <property type="entry name" value="Sig_transdc_His_kinase_HWE"/>
</dbReference>
<evidence type="ECO:0000259" key="17">
    <source>
        <dbReference type="PROSITE" id="PS50113"/>
    </source>
</evidence>
<dbReference type="Gene3D" id="3.30.565.10">
    <property type="entry name" value="Histidine kinase-like ATPase, C-terminal domain"/>
    <property type="match status" value="1"/>
</dbReference>
<dbReference type="InterPro" id="IPR013656">
    <property type="entry name" value="PAS_4"/>
</dbReference>
<keyword evidence="4" id="KW-0597">Phosphoprotein</keyword>
<keyword evidence="7" id="KW-0288">FMN</keyword>
<keyword evidence="3" id="KW-0600">Photoreceptor protein</keyword>
<evidence type="ECO:0000256" key="4">
    <source>
        <dbReference type="ARBA" id="ARBA00022553"/>
    </source>
</evidence>
<feature type="domain" description="PAS" evidence="16">
    <location>
        <begin position="399"/>
        <end position="469"/>
    </location>
</feature>
<evidence type="ECO:0000259" key="16">
    <source>
        <dbReference type="PROSITE" id="PS50112"/>
    </source>
</evidence>
<evidence type="ECO:0000256" key="3">
    <source>
        <dbReference type="ARBA" id="ARBA00022543"/>
    </source>
</evidence>
<dbReference type="KEGG" id="schy:GVO57_05920"/>
<keyword evidence="9" id="KW-0677">Repeat</keyword>
<evidence type="ECO:0000256" key="6">
    <source>
        <dbReference type="ARBA" id="ARBA00022630"/>
    </source>
</evidence>
<dbReference type="InterPro" id="IPR036890">
    <property type="entry name" value="HATPase_C_sf"/>
</dbReference>
<sequence>MRDAVAGHGWASTPLGPLDGWPQSLKTAVELCLAMPGPSAVWWGTDLVQIPNDAAMTLLSGDALGQPARQYWAALWDGIGAGLAGIGVEHGAGADDGGGDGGGGTASPDHDLSFVALRDDAGEIAGAFVTIADGAAGLRLAAERARLVRMYEQAPGAIALIGGADHHYVTVNAVHRRLFGRDLRGMAAADAHPELFRDSLGPALAQVSRTGQPARIEGVRLALPGADPVYLDIALQPMPGADGQDSIFLLAHDVTEHVRTRRAVEEDRSRLHALADHLPGVIVYQMEINPDLSGRRFTFISANCEALSGVPAAAALADPMALMGGILPEDMVRLYHEELAVIASGSGLETEVRTDRGEGIRHIQVRTQPRAAIDGRLLFDGMLIDVTEQRRTEAALRDSEARFRLLANVVPSFIWFADARGVIHFINDRWYEYSGQTPEIALAHGWFDAVHPEDAPVISAVWRRTLAEGSSYMGECRYRRHDGAYRWYVARAEPLRDASGKITAWCGCSTDVHDLKCAEEAVQASEERLRAITDAMPALISYIDRDHRFRFVNQAYQRWFDRPVADILGNHSRDVLGDDMYRERLPRLLEAFAGRAVAYESPFDHGPQARSTIVQHIPHLDGNGAVLGVYTLVQDVTELKRIEAELRDSRDRLQAVLDAAPAAILIADDPSCARIVGNRVATELMGLPAGANLSKSAPDSDVGHFRVLGADGAEVAPEDLPVQRATRGEVLTMHEEQLIFGDGRHLHLLGNATPLRDADGRVRGAVCALIDITERKHGEERQKLLIDELNHRVKNTLAVVQGIAQLSFRDADIDPAVRAAFEGRLAALATAHELLTRGNWDPTPIAEVLDGALTALGVAAESLSLAGPHVLLPPKTAVSIAIAAHELGTNALKYGALSAAGGRILVDWAVADGRLSLIWQEQGGPPVAPPRRRGFGTRLIERGLAAELGGTVDIAFLPEGVVCRIDAPAP</sequence>
<evidence type="ECO:0000256" key="14">
    <source>
        <dbReference type="ARBA" id="ARBA00023026"/>
    </source>
</evidence>
<comment type="catalytic activity">
    <reaction evidence="1">
        <text>ATP + protein L-histidine = ADP + protein N-phospho-L-histidine.</text>
        <dbReference type="EC" id="2.7.13.3"/>
    </reaction>
</comment>
<dbReference type="PANTHER" id="PTHR41523">
    <property type="entry name" value="TWO-COMPONENT SYSTEM SENSOR PROTEIN"/>
    <property type="match status" value="1"/>
</dbReference>
<dbReference type="GO" id="GO:0009881">
    <property type="term" value="F:photoreceptor activity"/>
    <property type="evidence" value="ECO:0007669"/>
    <property type="project" value="UniProtKB-KW"/>
</dbReference>
<dbReference type="InterPro" id="IPR000700">
    <property type="entry name" value="PAS-assoc_C"/>
</dbReference>
<keyword evidence="10" id="KW-0547">Nucleotide-binding</keyword>
<evidence type="ECO:0000256" key="13">
    <source>
        <dbReference type="ARBA" id="ARBA00022991"/>
    </source>
</evidence>
<keyword evidence="14" id="KW-0843">Virulence</keyword>
<keyword evidence="11" id="KW-0418">Kinase</keyword>
<dbReference type="SMART" id="SM00086">
    <property type="entry name" value="PAC"/>
    <property type="match status" value="3"/>
</dbReference>
<keyword evidence="5" id="KW-0716">Sensory transduction</keyword>
<accession>A0A7Z2NV98</accession>
<evidence type="ECO:0000313" key="18">
    <source>
        <dbReference type="EMBL" id="QHL90456.1"/>
    </source>
</evidence>
<dbReference type="Gene3D" id="3.30.450.20">
    <property type="entry name" value="PAS domain"/>
    <property type="match status" value="5"/>
</dbReference>
<dbReference type="Pfam" id="PF08447">
    <property type="entry name" value="PAS_3"/>
    <property type="match status" value="1"/>
</dbReference>
<feature type="domain" description="PAC" evidence="17">
    <location>
        <begin position="732"/>
        <end position="784"/>
    </location>
</feature>
<dbReference type="PROSITE" id="PS50113">
    <property type="entry name" value="PAC"/>
    <property type="match status" value="3"/>
</dbReference>
<keyword evidence="13" id="KW-0157">Chromophore</keyword>
<keyword evidence="15" id="KW-0675">Receptor</keyword>
<dbReference type="FunFam" id="3.30.450.20:FF:000099">
    <property type="entry name" value="Sensory box sensor histidine kinase"/>
    <property type="match status" value="1"/>
</dbReference>
<organism evidence="18 19">
    <name type="scientific">Sphingomonas changnyeongensis</name>
    <dbReference type="NCBI Taxonomy" id="2698679"/>
    <lineage>
        <taxon>Bacteria</taxon>
        <taxon>Pseudomonadati</taxon>
        <taxon>Pseudomonadota</taxon>
        <taxon>Alphaproteobacteria</taxon>
        <taxon>Sphingomonadales</taxon>
        <taxon>Sphingomonadaceae</taxon>
        <taxon>Sphingomonas</taxon>
    </lineage>
</organism>
<feature type="domain" description="PAC" evidence="17">
    <location>
        <begin position="472"/>
        <end position="524"/>
    </location>
</feature>
<evidence type="ECO:0000256" key="9">
    <source>
        <dbReference type="ARBA" id="ARBA00022737"/>
    </source>
</evidence>
<dbReference type="CDD" id="cd00130">
    <property type="entry name" value="PAS"/>
    <property type="match status" value="2"/>
</dbReference>
<keyword evidence="19" id="KW-1185">Reference proteome</keyword>
<name>A0A7Z2NV98_9SPHN</name>
<evidence type="ECO:0000256" key="8">
    <source>
        <dbReference type="ARBA" id="ARBA00022679"/>
    </source>
</evidence>
<keyword evidence="12" id="KW-0067">ATP-binding</keyword>
<dbReference type="PROSITE" id="PS50112">
    <property type="entry name" value="PAS"/>
    <property type="match status" value="1"/>
</dbReference>
<dbReference type="InterPro" id="IPR000014">
    <property type="entry name" value="PAS"/>
</dbReference>
<dbReference type="SUPFAM" id="SSF55785">
    <property type="entry name" value="PYP-like sensor domain (PAS domain)"/>
    <property type="match status" value="5"/>
</dbReference>
<dbReference type="Pfam" id="PF07536">
    <property type="entry name" value="HWE_HK"/>
    <property type="match status" value="1"/>
</dbReference>
<evidence type="ECO:0000256" key="2">
    <source>
        <dbReference type="ARBA" id="ARBA00012438"/>
    </source>
</evidence>
<dbReference type="GO" id="GO:0004673">
    <property type="term" value="F:protein histidine kinase activity"/>
    <property type="evidence" value="ECO:0007669"/>
    <property type="project" value="UniProtKB-EC"/>
</dbReference>
<dbReference type="EMBL" id="CP047895">
    <property type="protein sequence ID" value="QHL90456.1"/>
    <property type="molecule type" value="Genomic_DNA"/>
</dbReference>
<protein>
    <recommendedName>
        <fullName evidence="2">histidine kinase</fullName>
        <ecNumber evidence="2">2.7.13.3</ecNumber>
    </recommendedName>
</protein>
<evidence type="ECO:0000256" key="7">
    <source>
        <dbReference type="ARBA" id="ARBA00022643"/>
    </source>
</evidence>
<dbReference type="InterPro" id="IPR013655">
    <property type="entry name" value="PAS_fold_3"/>
</dbReference>
<reference evidence="18 19" key="1">
    <citation type="submission" date="2020-01" db="EMBL/GenBank/DDBJ databases">
        <title>Sphingomonas sp. C33 whole genome sequece.</title>
        <authorList>
            <person name="Park C."/>
        </authorList>
    </citation>
    <scope>NUCLEOTIDE SEQUENCE [LARGE SCALE GENOMIC DNA]</scope>
    <source>
        <strain evidence="18 19">C33</strain>
    </source>
</reference>
<dbReference type="InterPro" id="IPR035965">
    <property type="entry name" value="PAS-like_dom_sf"/>
</dbReference>
<dbReference type="Proteomes" id="UP000464468">
    <property type="component" value="Chromosome"/>
</dbReference>
<dbReference type="EC" id="2.7.13.3" evidence="2"/>
<evidence type="ECO:0000256" key="1">
    <source>
        <dbReference type="ARBA" id="ARBA00000085"/>
    </source>
</evidence>
<evidence type="ECO:0000313" key="19">
    <source>
        <dbReference type="Proteomes" id="UP000464468"/>
    </source>
</evidence>
<dbReference type="AlphaFoldDB" id="A0A7Z2NV98"/>
<evidence type="ECO:0000256" key="12">
    <source>
        <dbReference type="ARBA" id="ARBA00022840"/>
    </source>
</evidence>
<dbReference type="RefSeq" id="WP_160592384.1">
    <property type="nucleotide sequence ID" value="NZ_CP047895.1"/>
</dbReference>
<dbReference type="SMART" id="SM00911">
    <property type="entry name" value="HWE_HK"/>
    <property type="match status" value="1"/>
</dbReference>
<dbReference type="GO" id="GO:0005524">
    <property type="term" value="F:ATP binding"/>
    <property type="evidence" value="ECO:0007669"/>
    <property type="project" value="UniProtKB-KW"/>
</dbReference>
<gene>
    <name evidence="18" type="ORF">GVO57_05920</name>
</gene>
<keyword evidence="8" id="KW-0808">Transferase</keyword>
<evidence type="ECO:0000256" key="10">
    <source>
        <dbReference type="ARBA" id="ARBA00022741"/>
    </source>
</evidence>